<sequence length="211" mass="23595">MSISATSPAGGERSELSLDDNDNVNCVSNILDNLIDSSANVVFPFCPATATTSSTPQSVSRMVLLITQKQLQQLVLFFRRASSEMDLANYAELKQQLDAYLKDLAPLEECVKSEYIVNQEGNNEQQIVTPPAITDQQNHYNSQQHHKHKSKLITKDNSSSKHDVALSQATFLQTEHVIVFTVDSNETECPGMLPEEKVKKDELCIIIDWRI</sequence>
<gene>
    <name evidence="2" type="ORF">OVA965_LOCUS3798</name>
    <name evidence="3" type="ORF">TMI583_LOCUS3801</name>
</gene>
<dbReference type="EMBL" id="CAJOBA010000946">
    <property type="protein sequence ID" value="CAF3566746.1"/>
    <property type="molecule type" value="Genomic_DNA"/>
</dbReference>
<dbReference type="Proteomes" id="UP000677228">
    <property type="component" value="Unassembled WGS sequence"/>
</dbReference>
<dbReference type="Proteomes" id="UP000682733">
    <property type="component" value="Unassembled WGS sequence"/>
</dbReference>
<dbReference type="AlphaFoldDB" id="A0A8S2CRJ0"/>
<organism evidence="2 4">
    <name type="scientific">Didymodactylos carnosus</name>
    <dbReference type="NCBI Taxonomy" id="1234261"/>
    <lineage>
        <taxon>Eukaryota</taxon>
        <taxon>Metazoa</taxon>
        <taxon>Spiralia</taxon>
        <taxon>Gnathifera</taxon>
        <taxon>Rotifera</taxon>
        <taxon>Eurotatoria</taxon>
        <taxon>Bdelloidea</taxon>
        <taxon>Philodinida</taxon>
        <taxon>Philodinidae</taxon>
        <taxon>Didymodactylos</taxon>
    </lineage>
</organism>
<name>A0A8S2CRJ0_9BILA</name>
<evidence type="ECO:0000256" key="1">
    <source>
        <dbReference type="SAM" id="MobiDB-lite"/>
    </source>
</evidence>
<accession>A0A8S2CRJ0</accession>
<evidence type="ECO:0000313" key="3">
    <source>
        <dbReference type="EMBL" id="CAF3566746.1"/>
    </source>
</evidence>
<feature type="region of interest" description="Disordered" evidence="1">
    <location>
        <begin position="137"/>
        <end position="157"/>
    </location>
</feature>
<reference evidence="2" key="1">
    <citation type="submission" date="2021-02" db="EMBL/GenBank/DDBJ databases">
        <authorList>
            <person name="Nowell W R."/>
        </authorList>
    </citation>
    <scope>NUCLEOTIDE SEQUENCE</scope>
</reference>
<evidence type="ECO:0000313" key="4">
    <source>
        <dbReference type="Proteomes" id="UP000677228"/>
    </source>
</evidence>
<proteinExistence type="predicted"/>
<dbReference type="EMBL" id="CAJNOK010000945">
    <property type="protein sequence ID" value="CAF0784560.1"/>
    <property type="molecule type" value="Genomic_DNA"/>
</dbReference>
<evidence type="ECO:0000313" key="2">
    <source>
        <dbReference type="EMBL" id="CAF0784560.1"/>
    </source>
</evidence>
<comment type="caution">
    <text evidence="2">The sequence shown here is derived from an EMBL/GenBank/DDBJ whole genome shotgun (WGS) entry which is preliminary data.</text>
</comment>
<protein>
    <submittedName>
        <fullName evidence="2">Uncharacterized protein</fullName>
    </submittedName>
</protein>